<proteinExistence type="inferred from homology"/>
<evidence type="ECO:0000256" key="1">
    <source>
        <dbReference type="ARBA" id="ARBA00006718"/>
    </source>
</evidence>
<dbReference type="SUPFAM" id="SSF89360">
    <property type="entry name" value="HesB-like domain"/>
    <property type="match status" value="1"/>
</dbReference>
<dbReference type="AlphaFoldDB" id="A0A073K9Q9"/>
<dbReference type="EMBL" id="JOTM01000010">
    <property type="protein sequence ID" value="KEK24009.1"/>
    <property type="molecule type" value="Genomic_DNA"/>
</dbReference>
<dbReference type="Pfam" id="PF01521">
    <property type="entry name" value="Fe-S_biosyn"/>
    <property type="match status" value="1"/>
</dbReference>
<dbReference type="OrthoDB" id="1645729at2"/>
<protein>
    <recommendedName>
        <fullName evidence="2">Core domain-containing protein</fullName>
    </recommendedName>
</protein>
<evidence type="ECO:0000313" key="3">
    <source>
        <dbReference type="EMBL" id="KEK24009.1"/>
    </source>
</evidence>
<dbReference type="PIRSF" id="PIRSF034852">
    <property type="entry name" value="UCP034852"/>
    <property type="match status" value="1"/>
</dbReference>
<accession>A0A073K9Q9</accession>
<evidence type="ECO:0000313" key="4">
    <source>
        <dbReference type="Proteomes" id="UP000027778"/>
    </source>
</evidence>
<dbReference type="Gene3D" id="2.60.300.12">
    <property type="entry name" value="HesB-like domain"/>
    <property type="match status" value="1"/>
</dbReference>
<comment type="similarity">
    <text evidence="1">Belongs to the HesB/IscA family.</text>
</comment>
<comment type="caution">
    <text evidence="3">The sequence shown here is derived from an EMBL/GenBank/DDBJ whole genome shotgun (WGS) entry which is preliminary data.</text>
</comment>
<dbReference type="Proteomes" id="UP000027778">
    <property type="component" value="Unassembled WGS sequence"/>
</dbReference>
<feature type="domain" description="Core" evidence="2">
    <location>
        <begin position="1"/>
        <end position="92"/>
    </location>
</feature>
<gene>
    <name evidence="3" type="ORF">BAGA_04660</name>
</gene>
<sequence>MKITVESRAIKWFKEELNIQSGNFVRFVVRYGGNSTIQFGYSLGLAFEEPEDIAVSTEQDGIRFFVDSDDIWYFQDYDLVVSYHMEMDEIEFNYVK</sequence>
<dbReference type="eggNOG" id="COG4841">
    <property type="taxonomic scope" value="Bacteria"/>
</dbReference>
<dbReference type="InterPro" id="IPR000361">
    <property type="entry name" value="ATAP_core_dom"/>
</dbReference>
<dbReference type="RefSeq" id="WP_033674868.1">
    <property type="nucleotide sequence ID" value="NZ_JOTM01000010.1"/>
</dbReference>
<name>A0A073K9Q9_9BACI</name>
<reference evidence="3 4" key="1">
    <citation type="submission" date="2014-06" db="EMBL/GenBank/DDBJ databases">
        <title>Draft genome sequence of Bacillus gaemokensis JCM 15801 (MCCC 1A00707).</title>
        <authorList>
            <person name="Lai Q."/>
            <person name="Liu Y."/>
            <person name="Shao Z."/>
        </authorList>
    </citation>
    <scope>NUCLEOTIDE SEQUENCE [LARGE SCALE GENOMIC DNA]</scope>
    <source>
        <strain evidence="3 4">JCM 15801</strain>
    </source>
</reference>
<dbReference type="STRING" id="574375.AZF08_15815"/>
<keyword evidence="4" id="KW-1185">Reference proteome</keyword>
<dbReference type="InterPro" id="IPR035903">
    <property type="entry name" value="HesB-like_dom_sf"/>
</dbReference>
<evidence type="ECO:0000259" key="2">
    <source>
        <dbReference type="Pfam" id="PF01521"/>
    </source>
</evidence>
<dbReference type="InterPro" id="IPR008326">
    <property type="entry name" value="PdhI-like"/>
</dbReference>
<organism evidence="3 4">
    <name type="scientific">Bacillus gaemokensis</name>
    <dbReference type="NCBI Taxonomy" id="574375"/>
    <lineage>
        <taxon>Bacteria</taxon>
        <taxon>Bacillati</taxon>
        <taxon>Bacillota</taxon>
        <taxon>Bacilli</taxon>
        <taxon>Bacillales</taxon>
        <taxon>Bacillaceae</taxon>
        <taxon>Bacillus</taxon>
        <taxon>Bacillus cereus group</taxon>
    </lineage>
</organism>